<dbReference type="EMBL" id="NMUH01002768">
    <property type="protein sequence ID" value="MQM01985.1"/>
    <property type="molecule type" value="Genomic_DNA"/>
</dbReference>
<dbReference type="Proteomes" id="UP000652761">
    <property type="component" value="Unassembled WGS sequence"/>
</dbReference>
<evidence type="ECO:0000313" key="1">
    <source>
        <dbReference type="EMBL" id="MQM01985.1"/>
    </source>
</evidence>
<organism evidence="1 2">
    <name type="scientific">Colocasia esculenta</name>
    <name type="common">Wild taro</name>
    <name type="synonym">Arum esculentum</name>
    <dbReference type="NCBI Taxonomy" id="4460"/>
    <lineage>
        <taxon>Eukaryota</taxon>
        <taxon>Viridiplantae</taxon>
        <taxon>Streptophyta</taxon>
        <taxon>Embryophyta</taxon>
        <taxon>Tracheophyta</taxon>
        <taxon>Spermatophyta</taxon>
        <taxon>Magnoliopsida</taxon>
        <taxon>Liliopsida</taxon>
        <taxon>Araceae</taxon>
        <taxon>Aroideae</taxon>
        <taxon>Colocasieae</taxon>
        <taxon>Colocasia</taxon>
    </lineage>
</organism>
<sequence length="307" mass="35520">CLSFQGNQIRKRPLPWPAVLVEEERTHIIPRAISPLKSQINKLSNPTGDPVATMPALPQIYIHPSEMPSYRLYNGTGNPYLHVKEFLYESSRWQRDPITLAYLFRKSLDGPALEWFYSLEPNEAGDFRPLHKKFLQRYKDHLSLLLETPTEANNPIIESHSNSPRRARSSARWAKYVRKYLRVRTPIPKRNRKRRVGQKTRGPPSPSSFSFQSSFVLLSTFLWDSSCLIRRCIRLQHAAPTIKWRVKQKEKLGARAELEWCAKESWRRRCVRCEAGWGHEACAAAGAWACDADLGRARWRRDATGAE</sequence>
<dbReference type="OrthoDB" id="1750196at2759"/>
<protein>
    <recommendedName>
        <fullName evidence="3">Retrotransposon gag domain-containing protein</fullName>
    </recommendedName>
</protein>
<feature type="non-terminal residue" evidence="1">
    <location>
        <position position="1"/>
    </location>
</feature>
<evidence type="ECO:0000313" key="2">
    <source>
        <dbReference type="Proteomes" id="UP000652761"/>
    </source>
</evidence>
<reference evidence="1" key="1">
    <citation type="submission" date="2017-07" db="EMBL/GenBank/DDBJ databases">
        <title>Taro Niue Genome Assembly and Annotation.</title>
        <authorList>
            <person name="Atibalentja N."/>
            <person name="Keating K."/>
            <person name="Fields C.J."/>
        </authorList>
    </citation>
    <scope>NUCLEOTIDE SEQUENCE</scope>
    <source>
        <strain evidence="1">Niue_2</strain>
        <tissue evidence="1">Leaf</tissue>
    </source>
</reference>
<gene>
    <name evidence="1" type="ORF">Taro_034745</name>
</gene>
<keyword evidence="2" id="KW-1185">Reference proteome</keyword>
<comment type="caution">
    <text evidence="1">The sequence shown here is derived from an EMBL/GenBank/DDBJ whole genome shotgun (WGS) entry which is preliminary data.</text>
</comment>
<dbReference type="AlphaFoldDB" id="A0A843WB00"/>
<proteinExistence type="predicted"/>
<accession>A0A843WB00</accession>
<name>A0A843WB00_COLES</name>
<evidence type="ECO:0008006" key="3">
    <source>
        <dbReference type="Google" id="ProtNLM"/>
    </source>
</evidence>